<evidence type="ECO:0000313" key="2">
    <source>
        <dbReference type="Proteomes" id="UP000291591"/>
    </source>
</evidence>
<dbReference type="EMBL" id="SHKL01000001">
    <property type="protein sequence ID" value="RZT83719.1"/>
    <property type="molecule type" value="Genomic_DNA"/>
</dbReference>
<keyword evidence="2" id="KW-1185">Reference proteome</keyword>
<comment type="caution">
    <text evidence="1">The sequence shown here is derived from an EMBL/GenBank/DDBJ whole genome shotgun (WGS) entry which is preliminary data.</text>
</comment>
<proteinExistence type="predicted"/>
<sequence>MASTIDDADAVVFLCRSCETEYPPETGECPECGDWAFMAALSPALLPIPRSAGSAS</sequence>
<name>A0A4Q7UUL8_PSEST</name>
<dbReference type="Proteomes" id="UP000291591">
    <property type="component" value="Unassembled WGS sequence"/>
</dbReference>
<reference evidence="1 2" key="1">
    <citation type="submission" date="2019-02" db="EMBL/GenBank/DDBJ databases">
        <title>Sequencing the genomes of 1000 actinobacteria strains.</title>
        <authorList>
            <person name="Klenk H.-P."/>
        </authorList>
    </citation>
    <scope>NUCLEOTIDE SEQUENCE [LARGE SCALE GENOMIC DNA]</scope>
    <source>
        <strain evidence="1 2">DSM 45779</strain>
    </source>
</reference>
<accession>A0A4Q7UUL8</accession>
<gene>
    <name evidence="1" type="ORF">EV383_0537</name>
</gene>
<evidence type="ECO:0000313" key="1">
    <source>
        <dbReference type="EMBL" id="RZT83719.1"/>
    </source>
</evidence>
<dbReference type="AlphaFoldDB" id="A0A4Q7UUL8"/>
<organism evidence="1 2">
    <name type="scientific">Pseudonocardia sediminis</name>
    <dbReference type="NCBI Taxonomy" id="1397368"/>
    <lineage>
        <taxon>Bacteria</taxon>
        <taxon>Bacillati</taxon>
        <taxon>Actinomycetota</taxon>
        <taxon>Actinomycetes</taxon>
        <taxon>Pseudonocardiales</taxon>
        <taxon>Pseudonocardiaceae</taxon>
        <taxon>Pseudonocardia</taxon>
    </lineage>
</organism>
<protein>
    <submittedName>
        <fullName evidence="1">Uncharacterized protein</fullName>
    </submittedName>
</protein>